<dbReference type="EMBL" id="CAUYUJ010003291">
    <property type="protein sequence ID" value="CAK0804673.1"/>
    <property type="molecule type" value="Genomic_DNA"/>
</dbReference>
<keyword evidence="2" id="KW-1185">Reference proteome</keyword>
<organism evidence="1 2">
    <name type="scientific">Prorocentrum cordatum</name>
    <dbReference type="NCBI Taxonomy" id="2364126"/>
    <lineage>
        <taxon>Eukaryota</taxon>
        <taxon>Sar</taxon>
        <taxon>Alveolata</taxon>
        <taxon>Dinophyceae</taxon>
        <taxon>Prorocentrales</taxon>
        <taxon>Prorocentraceae</taxon>
        <taxon>Prorocentrum</taxon>
    </lineage>
</organism>
<evidence type="ECO:0000313" key="1">
    <source>
        <dbReference type="EMBL" id="CAK0804673.1"/>
    </source>
</evidence>
<name>A0ABN9QFD8_9DINO</name>
<evidence type="ECO:0000313" key="2">
    <source>
        <dbReference type="Proteomes" id="UP001189429"/>
    </source>
</evidence>
<gene>
    <name evidence="1" type="ORF">PCOR1329_LOCUS11396</name>
</gene>
<proteinExistence type="predicted"/>
<accession>A0ABN9QFD8</accession>
<sequence length="595" mass="66648">MDVAFPPIQMYPQKNSPTDKGRFSCISEPLDRLGIRFEQLWAACEELLKNPCPEHDRWLINSHTVESEVGTLGEVVFVIRVTMDGALLKAIGRNPDADGRDQLVYHQRVSFDKEGRGHDSKCPAITMWDMGDIWSIPELAQKQGPWSSEDLLDSVWAWRQDGRQATAYVTFHSDGRVGWNKIDDKQGKWELEDGTTLYVTVQSEDHVFEVAGDGKRMTILEPMGRKTLLTRMEGMYYKSKKSFRFLDKPLRIESWQEERTGVRSAGADVAAACQVGLARPAINAVMGSWGWEEFVKPGCAARAAMEALAFAGGRWRWLRDEGCLALLQAGLGGCDASSSRSGLARHLGLRRLAGVLSSELVAMWSKSSQWYFRIRADKALCMTATTSFWCDLVVGGPGTVPGQGARGLSPLGTYYQEVWPWMLHEGGVLPNARFLALDGRICRGSVKFSWRGGVLVTEMRADTPTGEQIRQRTEMQLASAELHMTLENEVTGQKLTRVFGRYPGYVIDNDTGEPVELMTYGPSDFVYLWPSMSRELSTGRNWVWASGEDVEEEQAVFRLANSRTVHEGVSLRARRDTAPDGRGPPYLRLTRDLFV</sequence>
<reference evidence="1" key="1">
    <citation type="submission" date="2023-10" db="EMBL/GenBank/DDBJ databases">
        <authorList>
            <person name="Chen Y."/>
            <person name="Shah S."/>
            <person name="Dougan E. K."/>
            <person name="Thang M."/>
            <person name="Chan C."/>
        </authorList>
    </citation>
    <scope>NUCLEOTIDE SEQUENCE [LARGE SCALE GENOMIC DNA]</scope>
</reference>
<comment type="caution">
    <text evidence="1">The sequence shown here is derived from an EMBL/GenBank/DDBJ whole genome shotgun (WGS) entry which is preliminary data.</text>
</comment>
<protein>
    <submittedName>
        <fullName evidence="1">Uncharacterized protein</fullName>
    </submittedName>
</protein>
<dbReference type="Proteomes" id="UP001189429">
    <property type="component" value="Unassembled WGS sequence"/>
</dbReference>